<feature type="region of interest" description="Disordered" evidence="1">
    <location>
        <begin position="1"/>
        <end position="23"/>
    </location>
</feature>
<accession>X1V505</accession>
<evidence type="ECO:0000313" key="3">
    <source>
        <dbReference type="EMBL" id="GAJ24799.1"/>
    </source>
</evidence>
<gene>
    <name evidence="3" type="ORF">S12H4_56215</name>
</gene>
<feature type="non-terminal residue" evidence="3">
    <location>
        <position position="81"/>
    </location>
</feature>
<sequence>MEEEKTEEHKPEEPPQFDKKLNTTEKIRQNPWMLSTFVLGVLIVILVIGNFSGMTGSISGGVISEGDAGRAFLDFANQQGA</sequence>
<name>X1V505_9ZZZZ</name>
<keyword evidence="2" id="KW-0472">Membrane</keyword>
<protein>
    <submittedName>
        <fullName evidence="3">Uncharacterized protein</fullName>
    </submittedName>
</protein>
<evidence type="ECO:0000256" key="2">
    <source>
        <dbReference type="SAM" id="Phobius"/>
    </source>
</evidence>
<keyword evidence="2" id="KW-1133">Transmembrane helix</keyword>
<reference evidence="3" key="1">
    <citation type="journal article" date="2014" name="Front. Microbiol.">
        <title>High frequency of phylogenetically diverse reductive dehalogenase-homologous genes in deep subseafloor sedimentary metagenomes.</title>
        <authorList>
            <person name="Kawai M."/>
            <person name="Futagami T."/>
            <person name="Toyoda A."/>
            <person name="Takaki Y."/>
            <person name="Nishi S."/>
            <person name="Hori S."/>
            <person name="Arai W."/>
            <person name="Tsubouchi T."/>
            <person name="Morono Y."/>
            <person name="Uchiyama I."/>
            <person name="Ito T."/>
            <person name="Fujiyama A."/>
            <person name="Inagaki F."/>
            <person name="Takami H."/>
        </authorList>
    </citation>
    <scope>NUCLEOTIDE SEQUENCE</scope>
    <source>
        <strain evidence="3">Expedition CK06-06</strain>
    </source>
</reference>
<evidence type="ECO:0000256" key="1">
    <source>
        <dbReference type="SAM" id="MobiDB-lite"/>
    </source>
</evidence>
<comment type="caution">
    <text evidence="3">The sequence shown here is derived from an EMBL/GenBank/DDBJ whole genome shotgun (WGS) entry which is preliminary data.</text>
</comment>
<proteinExistence type="predicted"/>
<keyword evidence="2" id="KW-0812">Transmembrane</keyword>
<feature type="transmembrane region" description="Helical" evidence="2">
    <location>
        <begin position="32"/>
        <end position="51"/>
    </location>
</feature>
<dbReference type="EMBL" id="BARW01036166">
    <property type="protein sequence ID" value="GAJ24799.1"/>
    <property type="molecule type" value="Genomic_DNA"/>
</dbReference>
<organism evidence="3">
    <name type="scientific">marine sediment metagenome</name>
    <dbReference type="NCBI Taxonomy" id="412755"/>
    <lineage>
        <taxon>unclassified sequences</taxon>
        <taxon>metagenomes</taxon>
        <taxon>ecological metagenomes</taxon>
    </lineage>
</organism>
<dbReference type="AlphaFoldDB" id="X1V505"/>